<evidence type="ECO:0000313" key="1">
    <source>
        <dbReference type="EMBL" id="MBB4142363.1"/>
    </source>
</evidence>
<evidence type="ECO:0000313" key="2">
    <source>
        <dbReference type="Proteomes" id="UP000519897"/>
    </source>
</evidence>
<organism evidence="1 2">
    <name type="scientific">Rhizobium rhizoryzae</name>
    <dbReference type="NCBI Taxonomy" id="451876"/>
    <lineage>
        <taxon>Bacteria</taxon>
        <taxon>Pseudomonadati</taxon>
        <taxon>Pseudomonadota</taxon>
        <taxon>Alphaproteobacteria</taxon>
        <taxon>Hyphomicrobiales</taxon>
        <taxon>Rhizobiaceae</taxon>
        <taxon>Rhizobium/Agrobacterium group</taxon>
        <taxon>Rhizobium</taxon>
    </lineage>
</organism>
<comment type="caution">
    <text evidence="1">The sequence shown here is derived from an EMBL/GenBank/DDBJ whole genome shotgun (WGS) entry which is preliminary data.</text>
</comment>
<dbReference type="AlphaFoldDB" id="A0A7W6PPC8"/>
<keyword evidence="2" id="KW-1185">Reference proteome</keyword>
<dbReference type="Proteomes" id="UP000519897">
    <property type="component" value="Unassembled WGS sequence"/>
</dbReference>
<protein>
    <submittedName>
        <fullName evidence="1">Uncharacterized protein</fullName>
    </submittedName>
</protein>
<sequence>MALSQFGRAILFELPMQLTLVVFRLANAMFGGALEMGYGPGLSDSSARAAHRIAKRHNPARQ</sequence>
<reference evidence="1 2" key="1">
    <citation type="submission" date="2020-08" db="EMBL/GenBank/DDBJ databases">
        <title>Genomic Encyclopedia of Type Strains, Phase IV (KMG-IV): sequencing the most valuable type-strain genomes for metagenomic binning, comparative biology and taxonomic classification.</title>
        <authorList>
            <person name="Goeker M."/>
        </authorList>
    </citation>
    <scope>NUCLEOTIDE SEQUENCE [LARGE SCALE GENOMIC DNA]</scope>
    <source>
        <strain evidence="1 2">DSM 29514</strain>
    </source>
</reference>
<accession>A0A7W6PPC8</accession>
<dbReference type="EMBL" id="JACIEC010000001">
    <property type="protein sequence ID" value="MBB4142363.1"/>
    <property type="molecule type" value="Genomic_DNA"/>
</dbReference>
<proteinExistence type="predicted"/>
<gene>
    <name evidence="1" type="ORF">GGQ72_000862</name>
</gene>
<name>A0A7W6PPC8_9HYPH</name>